<name>A0ABP7K5Y1_9RHOB</name>
<keyword evidence="4" id="KW-1185">Reference proteome</keyword>
<evidence type="ECO:0000256" key="2">
    <source>
        <dbReference type="HAMAP-Rule" id="MF_00634"/>
    </source>
</evidence>
<dbReference type="InterPro" id="IPR036591">
    <property type="entry name" value="YggU-like_sf"/>
</dbReference>
<dbReference type="SUPFAM" id="SSF69786">
    <property type="entry name" value="YggU-like"/>
    <property type="match status" value="1"/>
</dbReference>
<dbReference type="Pfam" id="PF02594">
    <property type="entry name" value="DUF167"/>
    <property type="match status" value="1"/>
</dbReference>
<proteinExistence type="inferred from homology"/>
<dbReference type="EMBL" id="BAABDF010000006">
    <property type="protein sequence ID" value="GAA3864333.1"/>
    <property type="molecule type" value="Genomic_DNA"/>
</dbReference>
<accession>A0ABP7K5Y1</accession>
<dbReference type="RefSeq" id="WP_344845397.1">
    <property type="nucleotide sequence ID" value="NZ_BAABDF010000006.1"/>
</dbReference>
<dbReference type="PANTHER" id="PTHR13420:SF7">
    <property type="entry name" value="UPF0235 PROTEIN C15ORF40"/>
    <property type="match status" value="1"/>
</dbReference>
<evidence type="ECO:0000313" key="4">
    <source>
        <dbReference type="Proteomes" id="UP001399917"/>
    </source>
</evidence>
<evidence type="ECO:0000256" key="1">
    <source>
        <dbReference type="ARBA" id="ARBA00010364"/>
    </source>
</evidence>
<comment type="similarity">
    <text evidence="1 2">Belongs to the UPF0235 family.</text>
</comment>
<dbReference type="InterPro" id="IPR003746">
    <property type="entry name" value="DUF167"/>
</dbReference>
<organism evidence="3 4">
    <name type="scientific">Celeribacter arenosi</name>
    <dbReference type="NCBI Taxonomy" id="792649"/>
    <lineage>
        <taxon>Bacteria</taxon>
        <taxon>Pseudomonadati</taxon>
        <taxon>Pseudomonadota</taxon>
        <taxon>Alphaproteobacteria</taxon>
        <taxon>Rhodobacterales</taxon>
        <taxon>Roseobacteraceae</taxon>
        <taxon>Celeribacter</taxon>
    </lineage>
</organism>
<protein>
    <recommendedName>
        <fullName evidence="2">UPF0235 protein GCM10022404_13360</fullName>
    </recommendedName>
</protein>
<dbReference type="PANTHER" id="PTHR13420">
    <property type="entry name" value="UPF0235 PROTEIN C15ORF40"/>
    <property type="match status" value="1"/>
</dbReference>
<reference evidence="4" key="1">
    <citation type="journal article" date="2019" name="Int. J. Syst. Evol. Microbiol.">
        <title>The Global Catalogue of Microorganisms (GCM) 10K type strain sequencing project: providing services to taxonomists for standard genome sequencing and annotation.</title>
        <authorList>
            <consortium name="The Broad Institute Genomics Platform"/>
            <consortium name="The Broad Institute Genome Sequencing Center for Infectious Disease"/>
            <person name="Wu L."/>
            <person name="Ma J."/>
        </authorList>
    </citation>
    <scope>NUCLEOTIDE SEQUENCE [LARGE SCALE GENOMIC DNA]</scope>
    <source>
        <strain evidence="4">JCM 17190</strain>
    </source>
</reference>
<gene>
    <name evidence="3" type="ORF">GCM10022404_13360</name>
</gene>
<sequence length="90" mass="9572">MASSDIKQAIEAAFEGDLLAVRVTPKAARNNVSVVEGRVRVTVTTVPENGKATRDVIKLLAKALGIAKSDLTLVRGATARDKVFRRAARA</sequence>
<dbReference type="NCBIfam" id="TIGR00251">
    <property type="entry name" value="DUF167 family protein"/>
    <property type="match status" value="1"/>
</dbReference>
<dbReference type="Proteomes" id="UP001399917">
    <property type="component" value="Unassembled WGS sequence"/>
</dbReference>
<dbReference type="HAMAP" id="MF_00634">
    <property type="entry name" value="UPF0235"/>
    <property type="match status" value="1"/>
</dbReference>
<comment type="caution">
    <text evidence="3">The sequence shown here is derived from an EMBL/GenBank/DDBJ whole genome shotgun (WGS) entry which is preliminary data.</text>
</comment>
<dbReference type="Gene3D" id="3.30.1200.10">
    <property type="entry name" value="YggU-like"/>
    <property type="match status" value="1"/>
</dbReference>
<dbReference type="SMART" id="SM01152">
    <property type="entry name" value="DUF167"/>
    <property type="match status" value="1"/>
</dbReference>
<evidence type="ECO:0000313" key="3">
    <source>
        <dbReference type="EMBL" id="GAA3864333.1"/>
    </source>
</evidence>